<dbReference type="SUPFAM" id="SSF52540">
    <property type="entry name" value="P-loop containing nucleoside triphosphate hydrolases"/>
    <property type="match status" value="1"/>
</dbReference>
<dbReference type="Pfam" id="PF00005">
    <property type="entry name" value="ABC_tran"/>
    <property type="match status" value="1"/>
</dbReference>
<dbReference type="CDD" id="cd03230">
    <property type="entry name" value="ABC_DR_subfamily_A"/>
    <property type="match status" value="1"/>
</dbReference>
<dbReference type="InterPro" id="IPR051782">
    <property type="entry name" value="ABC_Transporter_VariousFunc"/>
</dbReference>
<dbReference type="GO" id="GO:0016887">
    <property type="term" value="F:ATP hydrolysis activity"/>
    <property type="evidence" value="ECO:0007669"/>
    <property type="project" value="InterPro"/>
</dbReference>
<dbReference type="PANTHER" id="PTHR42939:SF1">
    <property type="entry name" value="ABC TRANSPORTER ATP-BINDING PROTEIN ALBC-RELATED"/>
    <property type="match status" value="1"/>
</dbReference>
<evidence type="ECO:0000256" key="3">
    <source>
        <dbReference type="ARBA" id="ARBA00022840"/>
    </source>
</evidence>
<evidence type="ECO:0000313" key="5">
    <source>
        <dbReference type="EMBL" id="SDY20623.1"/>
    </source>
</evidence>
<dbReference type="Gene3D" id="3.40.50.300">
    <property type="entry name" value="P-loop containing nucleotide triphosphate hydrolases"/>
    <property type="match status" value="1"/>
</dbReference>
<reference evidence="6" key="1">
    <citation type="submission" date="2016-10" db="EMBL/GenBank/DDBJ databases">
        <authorList>
            <person name="Varghese N."/>
            <person name="Submissions S."/>
        </authorList>
    </citation>
    <scope>NUCLEOTIDE SEQUENCE [LARGE SCALE GENOMIC DNA]</scope>
    <source>
        <strain evidence="6">SP</strain>
    </source>
</reference>
<gene>
    <name evidence="5" type="ORF">SAMN05421736_101658</name>
</gene>
<dbReference type="PANTHER" id="PTHR42939">
    <property type="entry name" value="ABC TRANSPORTER ATP-BINDING PROTEIN ALBC-RELATED"/>
    <property type="match status" value="1"/>
</dbReference>
<organism evidence="5 6">
    <name type="scientific">Evansella caseinilytica</name>
    <dbReference type="NCBI Taxonomy" id="1503961"/>
    <lineage>
        <taxon>Bacteria</taxon>
        <taxon>Bacillati</taxon>
        <taxon>Bacillota</taxon>
        <taxon>Bacilli</taxon>
        <taxon>Bacillales</taxon>
        <taxon>Bacillaceae</taxon>
        <taxon>Evansella</taxon>
    </lineage>
</organism>
<dbReference type="EMBL" id="FNPI01000001">
    <property type="protein sequence ID" value="SDY20623.1"/>
    <property type="molecule type" value="Genomic_DNA"/>
</dbReference>
<evidence type="ECO:0000256" key="2">
    <source>
        <dbReference type="ARBA" id="ARBA00022741"/>
    </source>
</evidence>
<dbReference type="GO" id="GO:0005524">
    <property type="term" value="F:ATP binding"/>
    <property type="evidence" value="ECO:0007669"/>
    <property type="project" value="UniProtKB-KW"/>
</dbReference>
<keyword evidence="2" id="KW-0547">Nucleotide-binding</keyword>
<dbReference type="InterPro" id="IPR027417">
    <property type="entry name" value="P-loop_NTPase"/>
</dbReference>
<dbReference type="Proteomes" id="UP000198935">
    <property type="component" value="Unassembled WGS sequence"/>
</dbReference>
<feature type="domain" description="ABC transporter" evidence="4">
    <location>
        <begin position="3"/>
        <end position="231"/>
    </location>
</feature>
<evidence type="ECO:0000259" key="4">
    <source>
        <dbReference type="PROSITE" id="PS50893"/>
    </source>
</evidence>
<dbReference type="InterPro" id="IPR003439">
    <property type="entry name" value="ABC_transporter-like_ATP-bd"/>
</dbReference>
<dbReference type="SMART" id="SM00382">
    <property type="entry name" value="AAA"/>
    <property type="match status" value="1"/>
</dbReference>
<protein>
    <submittedName>
        <fullName evidence="5">ABC-2 type transport system ATP-binding protein</fullName>
    </submittedName>
</protein>
<proteinExistence type="predicted"/>
<dbReference type="PROSITE" id="PS50893">
    <property type="entry name" value="ABC_TRANSPORTER_2"/>
    <property type="match status" value="1"/>
</dbReference>
<name>A0A1H3HYP7_9BACI</name>
<evidence type="ECO:0000313" key="6">
    <source>
        <dbReference type="Proteomes" id="UP000198935"/>
    </source>
</evidence>
<keyword evidence="1" id="KW-0813">Transport</keyword>
<sequence>MDNFMLNIRGLTKRFDKFTFGPVDLQVEKGTVLALVGANSSGKTTFFRLLMSILQPDDGTIELLHQRLADNETELKKQVGFAGELLAPFEHLSIKELASLISYWYPTWDHERYTYFIERYAIDDSAKLGKSSKGTWKKIEFIFALCHRPQLLLLDEPSAGVDISSQRKIREDVTAFMEDGEKNVVLATHNIEEIKHLCDYVAILHKGKLVRTILKDDIFDNWSRVWLPSVTKKIADHPNTVAIAEHPPQIVTDNLEETEKLLQEERMNVLNRQRLQLDEVIEYIGSPPPGR</sequence>
<accession>A0A1H3HYP7</accession>
<dbReference type="InterPro" id="IPR003593">
    <property type="entry name" value="AAA+_ATPase"/>
</dbReference>
<evidence type="ECO:0000256" key="1">
    <source>
        <dbReference type="ARBA" id="ARBA00022448"/>
    </source>
</evidence>
<keyword evidence="3 5" id="KW-0067">ATP-binding</keyword>
<dbReference type="AlphaFoldDB" id="A0A1H3HYP7"/>
<dbReference type="STRING" id="1503961.SAMN05421736_101658"/>
<keyword evidence="6" id="KW-1185">Reference proteome</keyword>